<evidence type="ECO:0008006" key="3">
    <source>
        <dbReference type="Google" id="ProtNLM"/>
    </source>
</evidence>
<dbReference type="EMBL" id="JPRI01000002">
    <property type="protein sequence ID" value="KFF27270.1"/>
    <property type="molecule type" value="Genomic_DNA"/>
</dbReference>
<name>A0ABR4UQ77_9FLAO</name>
<evidence type="ECO:0000313" key="1">
    <source>
        <dbReference type="EMBL" id="KFF27270.1"/>
    </source>
</evidence>
<sequence>MPWKVTQNAKVTDYIYSADGVKVKKIFGTETTDYLNGFQYENGTLKFFPTAEGYFNFETGKYVYNYTDHLGNTRLSYFKNGSGAEIIEESNYYPFGLKHEGYNVLLGNPSFKYKYNGKELQESGMYDYGARFYMPDIGRWGVVDPLAEIYRTYNPYNYTVNNPIKFIDPDGMKIEYANDPNKFKKENRELRREFNRSQRELNRSSTEAKNNWNTLVKSKNVHTIHLNQKDSEGNLISNITEPKKEYNTETGGGTDIYIDLNKTSSQGNDLGSNIVGIGHEEGHAFRFDQGKVEGDYDGNISDPNYFFKSLQHAANVRQTEEKEVSHIENIIRAQIDPTGTKIPLRQIFENAPNVTLDPSTGKIKQGTVNLNVIKSGYDYYKKKK</sequence>
<dbReference type="NCBIfam" id="TIGR03696">
    <property type="entry name" value="Rhs_assc_core"/>
    <property type="match status" value="1"/>
</dbReference>
<dbReference type="Gene3D" id="2.180.10.10">
    <property type="entry name" value="RHS repeat-associated core"/>
    <property type="match status" value="1"/>
</dbReference>
<dbReference type="RefSeq" id="WP_034741995.1">
    <property type="nucleotide sequence ID" value="NZ_JPRI01000002.1"/>
</dbReference>
<dbReference type="Proteomes" id="UP000028719">
    <property type="component" value="Unassembled WGS sequence"/>
</dbReference>
<proteinExistence type="predicted"/>
<dbReference type="PANTHER" id="PTHR32305">
    <property type="match status" value="1"/>
</dbReference>
<dbReference type="PANTHER" id="PTHR32305:SF15">
    <property type="entry name" value="PROTEIN RHSA-RELATED"/>
    <property type="match status" value="1"/>
</dbReference>
<gene>
    <name evidence="1" type="ORF">IW16_08445</name>
</gene>
<accession>A0ABR4UQ77</accession>
<dbReference type="InterPro" id="IPR050708">
    <property type="entry name" value="T6SS_VgrG/RHS"/>
</dbReference>
<comment type="caution">
    <text evidence="1">The sequence shown here is derived from an EMBL/GenBank/DDBJ whole genome shotgun (WGS) entry which is preliminary data.</text>
</comment>
<keyword evidence="2" id="KW-1185">Reference proteome</keyword>
<organism evidence="1 2">
    <name type="scientific">Chryseobacterium vrystaatense</name>
    <dbReference type="NCBI Taxonomy" id="307480"/>
    <lineage>
        <taxon>Bacteria</taxon>
        <taxon>Pseudomonadati</taxon>
        <taxon>Bacteroidota</taxon>
        <taxon>Flavobacteriia</taxon>
        <taxon>Flavobacteriales</taxon>
        <taxon>Weeksellaceae</taxon>
        <taxon>Chryseobacterium group</taxon>
        <taxon>Chryseobacterium</taxon>
    </lineage>
</organism>
<reference evidence="1 2" key="1">
    <citation type="submission" date="2014-07" db="EMBL/GenBank/DDBJ databases">
        <title>Genome of Chryseobacterium vrystaatense LMG 22846.</title>
        <authorList>
            <person name="Pipes S.E."/>
            <person name="Stropko S.J."/>
            <person name="Newman J.D."/>
        </authorList>
    </citation>
    <scope>NUCLEOTIDE SEQUENCE [LARGE SCALE GENOMIC DNA]</scope>
    <source>
        <strain evidence="1 2">LMG 22846</strain>
    </source>
</reference>
<dbReference type="InterPro" id="IPR022385">
    <property type="entry name" value="Rhs_assc_core"/>
</dbReference>
<protein>
    <recommendedName>
        <fullName evidence="3">RHS repeat-associated core domain-containing protein</fullName>
    </recommendedName>
</protein>
<evidence type="ECO:0000313" key="2">
    <source>
        <dbReference type="Proteomes" id="UP000028719"/>
    </source>
</evidence>